<evidence type="ECO:0000313" key="3">
    <source>
        <dbReference type="EMBL" id="SDJ07764.1"/>
    </source>
</evidence>
<dbReference type="Proteomes" id="UP000183255">
    <property type="component" value="Unassembled WGS sequence"/>
</dbReference>
<evidence type="ECO:0000313" key="4">
    <source>
        <dbReference type="Proteomes" id="UP000183255"/>
    </source>
</evidence>
<dbReference type="PANTHER" id="PTHR21666">
    <property type="entry name" value="PEPTIDASE-RELATED"/>
    <property type="match status" value="1"/>
</dbReference>
<reference evidence="3 4" key="1">
    <citation type="submission" date="2016-10" db="EMBL/GenBank/DDBJ databases">
        <authorList>
            <person name="de Groot N.N."/>
        </authorList>
    </citation>
    <scope>NUCLEOTIDE SEQUENCE [LARGE SCALE GENOMIC DNA]</scope>
    <source>
        <strain evidence="3 4">CGMCC 1.5058</strain>
    </source>
</reference>
<evidence type="ECO:0000256" key="1">
    <source>
        <dbReference type="SAM" id="Coils"/>
    </source>
</evidence>
<protein>
    <submittedName>
        <fullName evidence="3">Murein DD-endopeptidase MepM and murein hydrolase activator NlpD, contain LysM domain</fullName>
    </submittedName>
</protein>
<dbReference type="EMBL" id="FNDZ01000007">
    <property type="protein sequence ID" value="SDJ07764.1"/>
    <property type="molecule type" value="Genomic_DNA"/>
</dbReference>
<accession>A0A1G8QSR2</accession>
<dbReference type="CDD" id="cd12797">
    <property type="entry name" value="M23_peptidase"/>
    <property type="match status" value="1"/>
</dbReference>
<dbReference type="PANTHER" id="PTHR21666:SF270">
    <property type="entry name" value="MUREIN HYDROLASE ACTIVATOR ENVC"/>
    <property type="match status" value="1"/>
</dbReference>
<feature type="domain" description="M23ase beta-sheet core" evidence="2">
    <location>
        <begin position="249"/>
        <end position="344"/>
    </location>
</feature>
<evidence type="ECO:0000259" key="2">
    <source>
        <dbReference type="Pfam" id="PF01551"/>
    </source>
</evidence>
<dbReference type="AlphaFoldDB" id="A0A1G8QSR2"/>
<sequence>MKPWNKAVAAALVIFAVGSFPKVRVLADESSKAKLNEVVAQIQTLEEVKSENERLVETRINEIETIGQTVSTLQDRIEFLTEEKAAVDERIGLLNQLKPSNLLQAAVLTIARAYTVLEEAERTALIHGELEVYETYENQYLHQDTYRVIEEELLLKKAEIEENLLQVEALVNSEMTKKEQYTNVVTEAQRVSSEASVTLSALSVEKVTLEEQIEKEEAVRKSTTFIWPTAGRLTSPFGYRIHPISRTRRMHSGIDLANSTGTNITASQNGKVISAGYKGTYGNLVVIRHGNGMETAYAHLSRISVSVGDVVTQGQSIGKMGSTGGSTGSHLHFEIRKNGTAVNPMNYLQ</sequence>
<name>A0A1G8QSR2_9CLOT</name>
<dbReference type="Pfam" id="PF01551">
    <property type="entry name" value="Peptidase_M23"/>
    <property type="match status" value="1"/>
</dbReference>
<proteinExistence type="predicted"/>
<keyword evidence="1" id="KW-0175">Coiled coil</keyword>
<organism evidence="3 4">
    <name type="scientific">Proteiniclasticum ruminis</name>
    <dbReference type="NCBI Taxonomy" id="398199"/>
    <lineage>
        <taxon>Bacteria</taxon>
        <taxon>Bacillati</taxon>
        <taxon>Bacillota</taxon>
        <taxon>Clostridia</taxon>
        <taxon>Eubacteriales</taxon>
        <taxon>Clostridiaceae</taxon>
        <taxon>Proteiniclasticum</taxon>
    </lineage>
</organism>
<feature type="coiled-coil region" evidence="1">
    <location>
        <begin position="63"/>
        <end position="90"/>
    </location>
</feature>
<keyword evidence="3" id="KW-0378">Hydrolase</keyword>
<dbReference type="Gene3D" id="2.70.70.10">
    <property type="entry name" value="Glucose Permease (Domain IIA)"/>
    <property type="match status" value="1"/>
</dbReference>
<dbReference type="GO" id="GO:0004222">
    <property type="term" value="F:metalloendopeptidase activity"/>
    <property type="evidence" value="ECO:0007669"/>
    <property type="project" value="TreeGrafter"/>
</dbReference>
<dbReference type="RefSeq" id="WP_051651664.1">
    <property type="nucleotide sequence ID" value="NZ_FNDZ01000007.1"/>
</dbReference>
<dbReference type="InterPro" id="IPR011055">
    <property type="entry name" value="Dup_hybrid_motif"/>
</dbReference>
<dbReference type="InterPro" id="IPR050570">
    <property type="entry name" value="Cell_wall_metabolism_enzyme"/>
</dbReference>
<dbReference type="SUPFAM" id="SSF51261">
    <property type="entry name" value="Duplicated hybrid motif"/>
    <property type="match status" value="1"/>
</dbReference>
<dbReference type="InterPro" id="IPR016047">
    <property type="entry name" value="M23ase_b-sheet_dom"/>
</dbReference>
<dbReference type="FunFam" id="2.70.70.10:FF:000006">
    <property type="entry name" value="M23 family peptidase"/>
    <property type="match status" value="1"/>
</dbReference>
<gene>
    <name evidence="3" type="ORF">SAMN05421804_10753</name>
</gene>